<keyword evidence="10" id="KW-0408">Iron</keyword>
<dbReference type="GO" id="GO:0034039">
    <property type="term" value="F:8-oxo-7,8-dihydroguanine DNA N-glycosylase activity"/>
    <property type="evidence" value="ECO:0007669"/>
    <property type="project" value="TreeGrafter"/>
</dbReference>
<dbReference type="InterPro" id="IPR044298">
    <property type="entry name" value="MIG/MutY"/>
</dbReference>
<evidence type="ECO:0000256" key="5">
    <source>
        <dbReference type="ARBA" id="ARBA00022023"/>
    </source>
</evidence>
<dbReference type="InterPro" id="IPR003265">
    <property type="entry name" value="HhH-GPD_domain"/>
</dbReference>
<evidence type="ECO:0000256" key="12">
    <source>
        <dbReference type="ARBA" id="ARBA00023204"/>
    </source>
</evidence>
<evidence type="ECO:0000256" key="1">
    <source>
        <dbReference type="ARBA" id="ARBA00000843"/>
    </source>
</evidence>
<dbReference type="AlphaFoldDB" id="A0A510UXM4"/>
<dbReference type="EC" id="3.2.2.31" evidence="4"/>
<evidence type="ECO:0000313" key="17">
    <source>
        <dbReference type="Proteomes" id="UP000321386"/>
    </source>
</evidence>
<dbReference type="SMART" id="SM00478">
    <property type="entry name" value="ENDO3c"/>
    <property type="match status" value="1"/>
</dbReference>
<dbReference type="PROSITE" id="PS01155">
    <property type="entry name" value="ENDONUCLEASE_III_2"/>
    <property type="match status" value="1"/>
</dbReference>
<dbReference type="Gene3D" id="1.10.1670.10">
    <property type="entry name" value="Helix-hairpin-Helix base-excision DNA repair enzymes (C-terminal)"/>
    <property type="match status" value="1"/>
</dbReference>
<gene>
    <name evidence="16" type="ORF">CPE01_31650</name>
</gene>
<keyword evidence="9" id="KW-0378">Hydrolase</keyword>
<dbReference type="FunFam" id="1.10.340.30:FF:000003">
    <property type="entry name" value="A/G-specific adenine glycosylase"/>
    <property type="match status" value="1"/>
</dbReference>
<dbReference type="InterPro" id="IPR003651">
    <property type="entry name" value="Endonuclease3_FeS-loop_motif"/>
</dbReference>
<evidence type="ECO:0000256" key="14">
    <source>
        <dbReference type="SAM" id="MobiDB-lite"/>
    </source>
</evidence>
<evidence type="ECO:0000256" key="3">
    <source>
        <dbReference type="ARBA" id="ARBA00008343"/>
    </source>
</evidence>
<dbReference type="GO" id="GO:0006298">
    <property type="term" value="P:mismatch repair"/>
    <property type="evidence" value="ECO:0007669"/>
    <property type="project" value="TreeGrafter"/>
</dbReference>
<comment type="catalytic activity">
    <reaction evidence="1">
        <text>Hydrolyzes free adenine bases from 7,8-dihydro-8-oxoguanine:adenine mismatched double-stranded DNA, leaving an apurinic site.</text>
        <dbReference type="EC" id="3.2.2.31"/>
    </reaction>
</comment>
<evidence type="ECO:0000256" key="13">
    <source>
        <dbReference type="ARBA" id="ARBA00023295"/>
    </source>
</evidence>
<keyword evidence="6" id="KW-0004">4Fe-4S</keyword>
<comment type="caution">
    <text evidence="16">The sequence shown here is derived from an EMBL/GenBank/DDBJ whole genome shotgun (WGS) entry which is preliminary data.</text>
</comment>
<dbReference type="PANTHER" id="PTHR42944:SF1">
    <property type="entry name" value="ADENINE DNA GLYCOSYLASE"/>
    <property type="match status" value="1"/>
</dbReference>
<dbReference type="GO" id="GO:0006284">
    <property type="term" value="P:base-excision repair"/>
    <property type="evidence" value="ECO:0007669"/>
    <property type="project" value="InterPro"/>
</dbReference>
<accession>A0A510UXM4</accession>
<dbReference type="GO" id="GO:0000701">
    <property type="term" value="F:purine-specific mismatch base pair DNA N-glycosylase activity"/>
    <property type="evidence" value="ECO:0007669"/>
    <property type="project" value="UniProtKB-EC"/>
</dbReference>
<feature type="region of interest" description="Disordered" evidence="14">
    <location>
        <begin position="1"/>
        <end position="32"/>
    </location>
</feature>
<dbReference type="GO" id="GO:0035485">
    <property type="term" value="F:adenine/guanine mispair binding"/>
    <property type="evidence" value="ECO:0007669"/>
    <property type="project" value="TreeGrafter"/>
</dbReference>
<protein>
    <recommendedName>
        <fullName evidence="5">Adenine DNA glycosylase</fullName>
        <ecNumber evidence="4">3.2.2.31</ecNumber>
    </recommendedName>
</protein>
<dbReference type="SUPFAM" id="SSF48150">
    <property type="entry name" value="DNA-glycosylase"/>
    <property type="match status" value="1"/>
</dbReference>
<dbReference type="InterPro" id="IPR004036">
    <property type="entry name" value="Endonuclease-III-like_CS2"/>
</dbReference>
<dbReference type="Pfam" id="PF00730">
    <property type="entry name" value="HhH-GPD"/>
    <property type="match status" value="1"/>
</dbReference>
<dbReference type="Pfam" id="PF00633">
    <property type="entry name" value="HHH"/>
    <property type="match status" value="1"/>
</dbReference>
<dbReference type="PANTHER" id="PTHR42944">
    <property type="entry name" value="ADENINE DNA GLYCOSYLASE"/>
    <property type="match status" value="1"/>
</dbReference>
<comment type="cofactor">
    <cofactor evidence="2">
        <name>[4Fe-4S] cluster</name>
        <dbReference type="ChEBI" id="CHEBI:49883"/>
    </cofactor>
</comment>
<dbReference type="Proteomes" id="UP000321386">
    <property type="component" value="Unassembled WGS sequence"/>
</dbReference>
<dbReference type="Pfam" id="PF10576">
    <property type="entry name" value="EndIII_4Fe-2S"/>
    <property type="match status" value="1"/>
</dbReference>
<dbReference type="Gene3D" id="1.10.340.30">
    <property type="entry name" value="Hypothetical protein, domain 2"/>
    <property type="match status" value="1"/>
</dbReference>
<proteinExistence type="inferred from homology"/>
<dbReference type="SMART" id="SM00525">
    <property type="entry name" value="FES"/>
    <property type="match status" value="1"/>
</dbReference>
<dbReference type="InterPro" id="IPR011257">
    <property type="entry name" value="DNA_glycosylase"/>
</dbReference>
<evidence type="ECO:0000256" key="4">
    <source>
        <dbReference type="ARBA" id="ARBA00012045"/>
    </source>
</evidence>
<name>A0A510UXM4_9CELL</name>
<organism evidence="16 17">
    <name type="scientific">Cellulomonas persica</name>
    <dbReference type="NCBI Taxonomy" id="76861"/>
    <lineage>
        <taxon>Bacteria</taxon>
        <taxon>Bacillati</taxon>
        <taxon>Actinomycetota</taxon>
        <taxon>Actinomycetes</taxon>
        <taxon>Micrococcales</taxon>
        <taxon>Cellulomonadaceae</taxon>
        <taxon>Cellulomonas</taxon>
    </lineage>
</organism>
<dbReference type="InterPro" id="IPR023170">
    <property type="entry name" value="HhH_base_excis_C"/>
</dbReference>
<evidence type="ECO:0000256" key="11">
    <source>
        <dbReference type="ARBA" id="ARBA00023014"/>
    </source>
</evidence>
<evidence type="ECO:0000259" key="15">
    <source>
        <dbReference type="SMART" id="SM00478"/>
    </source>
</evidence>
<keyword evidence="8" id="KW-0227">DNA damage</keyword>
<comment type="similarity">
    <text evidence="3">Belongs to the Nth/MutY family.</text>
</comment>
<dbReference type="InterPro" id="IPR000445">
    <property type="entry name" value="HhH_motif"/>
</dbReference>
<evidence type="ECO:0000256" key="10">
    <source>
        <dbReference type="ARBA" id="ARBA00023004"/>
    </source>
</evidence>
<evidence type="ECO:0000256" key="6">
    <source>
        <dbReference type="ARBA" id="ARBA00022485"/>
    </source>
</evidence>
<feature type="domain" description="HhH-GPD" evidence="15">
    <location>
        <begin position="70"/>
        <end position="222"/>
    </location>
</feature>
<evidence type="ECO:0000256" key="2">
    <source>
        <dbReference type="ARBA" id="ARBA00001966"/>
    </source>
</evidence>
<sequence>MHAAPALSPTSDAPGAPGSSPDGTAAGTAADVPERGVVDRVVSWYDEHARDLPWRAPDRTPWGVLVSEVMLQQTPVVRVEPAWRAWMGRWPTPADLAAAPTADVLRAWDRLGYPRRALRLQQCAQVVVDRHGGQVPDDEAALLALPGIGSYTAAAVRSFAFGRRAVVLDTNVRRVLARAVDGHALPAPAQTRAEVERAAALVPDDDASAARWAQASMELGALVCTARAPRCDECPLVSSCAWVAAGRPADLHAHRRRTQAWAGTDRQVRGRIMALLRESPVHVPEPVLDEAWSATPQRARALAGLLADGLVVEHQPHPDEPPSYALPG</sequence>
<evidence type="ECO:0000313" key="16">
    <source>
        <dbReference type="EMBL" id="GEK19432.1"/>
    </source>
</evidence>
<keyword evidence="7" id="KW-0479">Metal-binding</keyword>
<evidence type="ECO:0000256" key="8">
    <source>
        <dbReference type="ARBA" id="ARBA00022763"/>
    </source>
</evidence>
<keyword evidence="12" id="KW-0234">DNA repair</keyword>
<dbReference type="EMBL" id="BJUA01000029">
    <property type="protein sequence ID" value="GEK19432.1"/>
    <property type="molecule type" value="Genomic_DNA"/>
</dbReference>
<evidence type="ECO:0000256" key="7">
    <source>
        <dbReference type="ARBA" id="ARBA00022723"/>
    </source>
</evidence>
<keyword evidence="11" id="KW-0411">Iron-sulfur</keyword>
<dbReference type="GO" id="GO:0046872">
    <property type="term" value="F:metal ion binding"/>
    <property type="evidence" value="ECO:0007669"/>
    <property type="project" value="UniProtKB-KW"/>
</dbReference>
<keyword evidence="17" id="KW-1185">Reference proteome</keyword>
<evidence type="ECO:0000256" key="9">
    <source>
        <dbReference type="ARBA" id="ARBA00022801"/>
    </source>
</evidence>
<dbReference type="GO" id="GO:0051539">
    <property type="term" value="F:4 iron, 4 sulfur cluster binding"/>
    <property type="evidence" value="ECO:0007669"/>
    <property type="project" value="UniProtKB-KW"/>
</dbReference>
<dbReference type="CDD" id="cd00056">
    <property type="entry name" value="ENDO3c"/>
    <property type="match status" value="1"/>
</dbReference>
<keyword evidence="13" id="KW-0326">Glycosidase</keyword>
<dbReference type="GO" id="GO:0032357">
    <property type="term" value="F:oxidized purine DNA binding"/>
    <property type="evidence" value="ECO:0007669"/>
    <property type="project" value="TreeGrafter"/>
</dbReference>
<reference evidence="16 17" key="1">
    <citation type="submission" date="2019-07" db="EMBL/GenBank/DDBJ databases">
        <title>Whole genome shotgun sequence of Cellulomonas persica NBRC 101101.</title>
        <authorList>
            <person name="Hosoyama A."/>
            <person name="Uohara A."/>
            <person name="Ohji S."/>
            <person name="Ichikawa N."/>
        </authorList>
    </citation>
    <scope>NUCLEOTIDE SEQUENCE [LARGE SCALE GENOMIC DNA]</scope>
    <source>
        <strain evidence="16 17">NBRC 101101</strain>
    </source>
</reference>